<comment type="caution">
    <text evidence="6">The sequence shown here is derived from an EMBL/GenBank/DDBJ whole genome shotgun (WGS) entry which is preliminary data.</text>
</comment>
<evidence type="ECO:0000259" key="5">
    <source>
        <dbReference type="PROSITE" id="PS50977"/>
    </source>
</evidence>
<keyword evidence="3" id="KW-0804">Transcription</keyword>
<protein>
    <submittedName>
        <fullName evidence="6">TetR/AcrR family transcriptional regulator</fullName>
    </submittedName>
</protein>
<reference evidence="6 7" key="1">
    <citation type="submission" date="2019-06" db="EMBL/GenBank/DDBJ databases">
        <title>Genome sequence of Litorilinea aerophila BAA-2444.</title>
        <authorList>
            <person name="Maclea K.S."/>
            <person name="Maurais E.G."/>
            <person name="Iannazzi L.C."/>
        </authorList>
    </citation>
    <scope>NUCLEOTIDE SEQUENCE [LARGE SCALE GENOMIC DNA]</scope>
    <source>
        <strain evidence="6 7">ATCC BAA-2444</strain>
    </source>
</reference>
<proteinExistence type="predicted"/>
<name>A0A540VBH1_9CHLR</name>
<dbReference type="OrthoDB" id="9800152at2"/>
<evidence type="ECO:0000256" key="3">
    <source>
        <dbReference type="ARBA" id="ARBA00023163"/>
    </source>
</evidence>
<evidence type="ECO:0000256" key="2">
    <source>
        <dbReference type="ARBA" id="ARBA00023125"/>
    </source>
</evidence>
<feature type="domain" description="HTH tetR-type" evidence="5">
    <location>
        <begin position="1"/>
        <end position="46"/>
    </location>
</feature>
<sequence>MEHGYGAVTLRDIAQSLGIRQASLYYHFPEGKEQLYVAVVERLMARHQAGLEEVIQQAGPDLAAQLEAVTHWFGGQPPIHFLGMMHADLPALSPEARALVARLAYQALFMPLRTAFTAAQERGEARPIDPDLLAGLFVSMLDGITFSLSQQQRLSRQAMFEAMLSLFLDGLRSRPRFTSQDENR</sequence>
<dbReference type="InterPro" id="IPR036271">
    <property type="entry name" value="Tet_transcr_reg_TetR-rel_C_sf"/>
</dbReference>
<dbReference type="SUPFAM" id="SSF48498">
    <property type="entry name" value="Tetracyclin repressor-like, C-terminal domain"/>
    <property type="match status" value="1"/>
</dbReference>
<dbReference type="PROSITE" id="PS50977">
    <property type="entry name" value="HTH_TETR_2"/>
    <property type="match status" value="1"/>
</dbReference>
<evidence type="ECO:0000256" key="1">
    <source>
        <dbReference type="ARBA" id="ARBA00023015"/>
    </source>
</evidence>
<dbReference type="InterPro" id="IPR009057">
    <property type="entry name" value="Homeodomain-like_sf"/>
</dbReference>
<keyword evidence="1" id="KW-0805">Transcription regulation</keyword>
<dbReference type="InParanoid" id="A0A540VBH1"/>
<dbReference type="GO" id="GO:0000976">
    <property type="term" value="F:transcription cis-regulatory region binding"/>
    <property type="evidence" value="ECO:0007669"/>
    <property type="project" value="TreeGrafter"/>
</dbReference>
<dbReference type="Gene3D" id="1.10.357.10">
    <property type="entry name" value="Tetracycline Repressor, domain 2"/>
    <property type="match status" value="1"/>
</dbReference>
<organism evidence="6 7">
    <name type="scientific">Litorilinea aerophila</name>
    <dbReference type="NCBI Taxonomy" id="1204385"/>
    <lineage>
        <taxon>Bacteria</taxon>
        <taxon>Bacillati</taxon>
        <taxon>Chloroflexota</taxon>
        <taxon>Caldilineae</taxon>
        <taxon>Caldilineales</taxon>
        <taxon>Caldilineaceae</taxon>
        <taxon>Litorilinea</taxon>
    </lineage>
</organism>
<dbReference type="SUPFAM" id="SSF46689">
    <property type="entry name" value="Homeodomain-like"/>
    <property type="match status" value="1"/>
</dbReference>
<keyword evidence="2 4" id="KW-0238">DNA-binding</keyword>
<dbReference type="Gene3D" id="1.10.10.60">
    <property type="entry name" value="Homeodomain-like"/>
    <property type="match status" value="1"/>
</dbReference>
<keyword evidence="7" id="KW-1185">Reference proteome</keyword>
<dbReference type="InterPro" id="IPR050109">
    <property type="entry name" value="HTH-type_TetR-like_transc_reg"/>
</dbReference>
<evidence type="ECO:0000256" key="4">
    <source>
        <dbReference type="PROSITE-ProRule" id="PRU00335"/>
    </source>
</evidence>
<dbReference type="EMBL" id="VIGC01000028">
    <property type="protein sequence ID" value="TQE94101.1"/>
    <property type="molecule type" value="Genomic_DNA"/>
</dbReference>
<evidence type="ECO:0000313" key="7">
    <source>
        <dbReference type="Proteomes" id="UP000317371"/>
    </source>
</evidence>
<dbReference type="AlphaFoldDB" id="A0A540VBH1"/>
<dbReference type="Proteomes" id="UP000317371">
    <property type="component" value="Unassembled WGS sequence"/>
</dbReference>
<dbReference type="PANTHER" id="PTHR30055:SF234">
    <property type="entry name" value="HTH-TYPE TRANSCRIPTIONAL REGULATOR BETI"/>
    <property type="match status" value="1"/>
</dbReference>
<gene>
    <name evidence="6" type="ORF">FKZ61_18425</name>
</gene>
<accession>A0A540VBH1</accession>
<dbReference type="Pfam" id="PF00440">
    <property type="entry name" value="TetR_N"/>
    <property type="match status" value="1"/>
</dbReference>
<dbReference type="PANTHER" id="PTHR30055">
    <property type="entry name" value="HTH-TYPE TRANSCRIPTIONAL REGULATOR RUTR"/>
    <property type="match status" value="1"/>
</dbReference>
<dbReference type="GO" id="GO:0003700">
    <property type="term" value="F:DNA-binding transcription factor activity"/>
    <property type="evidence" value="ECO:0007669"/>
    <property type="project" value="TreeGrafter"/>
</dbReference>
<evidence type="ECO:0000313" key="6">
    <source>
        <dbReference type="EMBL" id="TQE94101.1"/>
    </source>
</evidence>
<dbReference type="InterPro" id="IPR001647">
    <property type="entry name" value="HTH_TetR"/>
</dbReference>
<feature type="DNA-binding region" description="H-T-H motif" evidence="4">
    <location>
        <begin position="9"/>
        <end position="28"/>
    </location>
</feature>